<protein>
    <submittedName>
        <fullName evidence="2">GTP-binding protein</fullName>
    </submittedName>
</protein>
<dbReference type="Pfam" id="PF02492">
    <property type="entry name" value="cobW"/>
    <property type="match status" value="1"/>
</dbReference>
<dbReference type="EMBL" id="VULX01000026">
    <property type="protein sequence ID" value="MSR92262.1"/>
    <property type="molecule type" value="Genomic_DNA"/>
</dbReference>
<dbReference type="Gene3D" id="3.40.50.300">
    <property type="entry name" value="P-loop containing nucleotide triphosphate hydrolases"/>
    <property type="match status" value="1"/>
</dbReference>
<accession>A0A7X2N031</accession>
<dbReference type="SUPFAM" id="SSF52540">
    <property type="entry name" value="P-loop containing nucleoside triphosphate hydrolases"/>
    <property type="match status" value="1"/>
</dbReference>
<evidence type="ECO:0000313" key="3">
    <source>
        <dbReference type="Proteomes" id="UP000460287"/>
    </source>
</evidence>
<organism evidence="2 3">
    <name type="scientific">Inconstantimicrobium porci</name>
    <dbReference type="NCBI Taxonomy" id="2652291"/>
    <lineage>
        <taxon>Bacteria</taxon>
        <taxon>Bacillati</taxon>
        <taxon>Bacillota</taxon>
        <taxon>Clostridia</taxon>
        <taxon>Eubacteriales</taxon>
        <taxon>Clostridiaceae</taxon>
        <taxon>Inconstantimicrobium</taxon>
    </lineage>
</organism>
<proteinExistence type="predicted"/>
<dbReference type="AlphaFoldDB" id="A0A7X2N031"/>
<keyword evidence="3" id="KW-1185">Reference proteome</keyword>
<feature type="domain" description="CobW/HypB/UreG nucleotide-binding" evidence="1">
    <location>
        <begin position="8"/>
        <end position="177"/>
    </location>
</feature>
<gene>
    <name evidence="2" type="ORF">FYJ33_12890</name>
</gene>
<dbReference type="Proteomes" id="UP000460287">
    <property type="component" value="Unassembled WGS sequence"/>
</dbReference>
<evidence type="ECO:0000259" key="1">
    <source>
        <dbReference type="Pfam" id="PF02492"/>
    </source>
</evidence>
<dbReference type="InterPro" id="IPR003495">
    <property type="entry name" value="CobW/HypB/UreG_nucleotide-bd"/>
</dbReference>
<dbReference type="RefSeq" id="WP_154532157.1">
    <property type="nucleotide sequence ID" value="NZ_VULX01000026.1"/>
</dbReference>
<evidence type="ECO:0000313" key="2">
    <source>
        <dbReference type="EMBL" id="MSR92262.1"/>
    </source>
</evidence>
<sequence>MGRSCDIEIVTGFLGWGKTSFIESYLDITSKWDDNTIILQLENGRNQYDDEKLKKKNISVKRFKSLEQLDEKRLNRIMNFYEPERIIIELNCMVSIDHIVPKLKDFNLARKIKIVDSIAVVDVMTAQLFMKNMSIIVQPNIMSADLIILNNCGKVSKKQKDEVRSMIESLNKHAHIIENKYKGEYEELRGSSLIRSVWR</sequence>
<reference evidence="2 3" key="1">
    <citation type="submission" date="2019-08" db="EMBL/GenBank/DDBJ databases">
        <title>In-depth cultivation of the pig gut microbiome towards novel bacterial diversity and tailored functional studies.</title>
        <authorList>
            <person name="Wylensek D."/>
            <person name="Hitch T.C.A."/>
            <person name="Clavel T."/>
        </authorList>
    </citation>
    <scope>NUCLEOTIDE SEQUENCE [LARGE SCALE GENOMIC DNA]</scope>
    <source>
        <strain evidence="2 3">WCA-383-APC-5B</strain>
    </source>
</reference>
<name>A0A7X2N031_9CLOT</name>
<dbReference type="InterPro" id="IPR027417">
    <property type="entry name" value="P-loop_NTPase"/>
</dbReference>
<comment type="caution">
    <text evidence="2">The sequence shown here is derived from an EMBL/GenBank/DDBJ whole genome shotgun (WGS) entry which is preliminary data.</text>
</comment>